<name>A0AAU7JBK7_9HYPH</name>
<organism evidence="2">
    <name type="scientific">Alsobacter sp. KACC 23698</name>
    <dbReference type="NCBI Taxonomy" id="3149229"/>
    <lineage>
        <taxon>Bacteria</taxon>
        <taxon>Pseudomonadati</taxon>
        <taxon>Pseudomonadota</taxon>
        <taxon>Alphaproteobacteria</taxon>
        <taxon>Hyphomicrobiales</taxon>
        <taxon>Alsobacteraceae</taxon>
        <taxon>Alsobacter</taxon>
    </lineage>
</organism>
<evidence type="ECO:0008006" key="3">
    <source>
        <dbReference type="Google" id="ProtNLM"/>
    </source>
</evidence>
<dbReference type="RefSeq" id="WP_406854373.1">
    <property type="nucleotide sequence ID" value="NZ_CP157484.1"/>
</dbReference>
<accession>A0AAU7JBK7</accession>
<protein>
    <recommendedName>
        <fullName evidence="3">Stress-induced protein</fullName>
    </recommendedName>
</protein>
<evidence type="ECO:0000313" key="2">
    <source>
        <dbReference type="EMBL" id="XBO37551.1"/>
    </source>
</evidence>
<feature type="region of interest" description="Disordered" evidence="1">
    <location>
        <begin position="1"/>
        <end position="81"/>
    </location>
</feature>
<proteinExistence type="predicted"/>
<gene>
    <name evidence="2" type="ORF">ABEG18_17715</name>
</gene>
<dbReference type="AlphaFoldDB" id="A0AAU7JBK7"/>
<sequence>MSDKPHNPGGQESELTANARKALRMKTEAGPQTRIPNHETAREGGVGAKGGQVNRADTMVGKQPTSTPNLKRSHNARTGDA</sequence>
<dbReference type="EMBL" id="CP157484">
    <property type="protein sequence ID" value="XBO37551.1"/>
    <property type="molecule type" value="Genomic_DNA"/>
</dbReference>
<evidence type="ECO:0000256" key="1">
    <source>
        <dbReference type="SAM" id="MobiDB-lite"/>
    </source>
</evidence>
<reference evidence="2" key="1">
    <citation type="submission" date="2024-05" db="EMBL/GenBank/DDBJ databases">
        <authorList>
            <person name="Kim S."/>
            <person name="Heo J."/>
            <person name="Choi H."/>
            <person name="Choi Y."/>
            <person name="Kwon S.-W."/>
            <person name="Kim Y."/>
        </authorList>
    </citation>
    <scope>NUCLEOTIDE SEQUENCE</scope>
    <source>
        <strain evidence="2">KACC 23698</strain>
    </source>
</reference>